<evidence type="ECO:0000313" key="4">
    <source>
        <dbReference type="Proteomes" id="UP001642405"/>
    </source>
</evidence>
<accession>A0ABP0CNV3</accession>
<feature type="region of interest" description="Disordered" evidence="1">
    <location>
        <begin position="1257"/>
        <end position="1384"/>
    </location>
</feature>
<dbReference type="EMBL" id="CAWUHB010000072">
    <property type="protein sequence ID" value="CAK7233265.1"/>
    <property type="molecule type" value="Genomic_DNA"/>
</dbReference>
<sequence>MDPRFRYAAPSGRRSPPLHNPARASMPVGIGSSYTSVYVADPHASQPLVGARYDDPITPRTQTTIDYRGAPAVPTPPQLHKTQQPPVPAAAASVSSTSQLPQASHHHQHHQHASQDSAAPPNHHHHTQHQSSMPPPATTTIRSHTVGKDPIARSTSLREPPRTHRTSFSEATQKRPIIITTTTGGSSAAASSSASAARGPPSPTRADHFRPPSAEPVRGSSVRDDSHYYSVPATSAALRSRGSRYSYSGAPMSATLDNDELHRLRGRHDVLHSAPRVDSFPRNRPMSAYVNVPRHSSASIPAGSGATASITSGAGSSSLGSTLVGSAAGSGANSYGDQGYEYTKPSDLARYDITYEQAGSRRGRRDSFDRNYYRPTVNLTTELGRPYGYEPGPRRPAGVSSAAGSSGPPPTTWGLDKINRNAPAGSLASSGSAPVGYDPVASIRGPVIHAATMPIDHSHRQEHGAGSFTSSTALGSSSTHASSRHKASGLYPPDDYDYYLRRDDETSRERRGGDRGRERVYRDRDYRDRDNRDRDYRDSDRDFARERDGLRDGPRDRPRADSIREGEWARERVRGPREYYADGSTANRAFGILVNSREHQLRQAQALEGTVAAAEGPYYDDQRAPYADDGLRRDREDPRGDYRTGQHNGIDRDFVRGRPEPTERLGIESPKRKETDDDMYVHHPQEGMRQWDHSDRHEHEGGDYEHERDKDRVSRDPRTFQDLRDSRDQIDPRDPRGPRDARGPRDLRRERGRESTREREPLGQELDYDPECERERERQRERERERARDREREHDRERERQRAHERDRDQEHERNRDRDRNHDRDHGYEARPSRPSDDEEVANTKKSRDKVSTGLGVTAATAAAAAVAASSAARHERNRNSDGSHHSEDGDYDGRHRPLDYDDDDRGSEASYGSKTSAHTIPAPVRAPPPANDDTDAERRMHTFPVDRTPSSSEDESSDKETKEPGTRKKRQHTTAASFVPTNTEDLKALKAELAALEAKEAREGKSPRKAKDTTEKSSRDNDEISPSREKLTSKSSKADKGEASSPSILTPSSTLSSEASSPKLRTAGKSDGLPAIGTAAAAAAGAATVAAAAASSKGKEKERETRRNDSPDYSPGRASGRTPEIVPEPGEQDDSRRGRDQSQPASRGLVVRLVSPPREKEEKRPVKSILKAPKDKFPEEANPIREGVAPHKDDKTKQQGVPPGARWTRISRKLVNPEALTIGKERFEVRDDFVIVLRVLSREEIEAYTIATAQIRDQHRKEHDRSVRHHDDKDKDKDKDKDNDRDQDKNKDTDRDESRADDERRHHRSRRERDRDRDRERDRDRGDHDNDYYGGSGSNDTRDRQHRHHRYGSESHTDNVADSRQPTIEYHSSRGSNRQNHRN</sequence>
<feature type="compositionally biased region" description="Basic and acidic residues" evidence="1">
    <location>
        <begin position="1312"/>
        <end position="1332"/>
    </location>
</feature>
<feature type="compositionally biased region" description="Low complexity" evidence="1">
    <location>
        <begin position="384"/>
        <end position="406"/>
    </location>
</feature>
<dbReference type="PANTHER" id="PTHR42081:SF1">
    <property type="entry name" value="ZINC FINGER PROTEIN DHHC DOMAIN CONTAINING PROTEIN"/>
    <property type="match status" value="1"/>
</dbReference>
<feature type="compositionally biased region" description="Basic and acidic residues" evidence="1">
    <location>
        <begin position="1098"/>
        <end position="1111"/>
    </location>
</feature>
<feature type="region of interest" description="Disordered" evidence="1">
    <location>
        <begin position="358"/>
        <end position="434"/>
    </location>
</feature>
<protein>
    <recommendedName>
        <fullName evidence="2">DUF8035 domain-containing protein</fullName>
    </recommendedName>
</protein>
<dbReference type="InterPro" id="IPR058348">
    <property type="entry name" value="DUF8035"/>
</dbReference>
<feature type="compositionally biased region" description="Basic and acidic residues" evidence="1">
    <location>
        <begin position="771"/>
        <end position="836"/>
    </location>
</feature>
<feature type="compositionally biased region" description="Basic and acidic residues" evidence="1">
    <location>
        <begin position="498"/>
        <end position="518"/>
    </location>
</feature>
<feature type="compositionally biased region" description="Low complexity" evidence="1">
    <location>
        <begin position="857"/>
        <end position="872"/>
    </location>
</feature>
<reference evidence="3 4" key="1">
    <citation type="submission" date="2024-01" db="EMBL/GenBank/DDBJ databases">
        <authorList>
            <person name="Allen C."/>
            <person name="Tagirdzhanova G."/>
        </authorList>
    </citation>
    <scope>NUCLEOTIDE SEQUENCE [LARGE SCALE GENOMIC DNA]</scope>
</reference>
<feature type="compositionally biased region" description="Polar residues" evidence="1">
    <location>
        <begin position="974"/>
        <end position="984"/>
    </location>
</feature>
<feature type="compositionally biased region" description="Low complexity" evidence="1">
    <location>
        <begin position="422"/>
        <end position="434"/>
    </location>
</feature>
<evidence type="ECO:0000313" key="3">
    <source>
        <dbReference type="EMBL" id="CAK7233265.1"/>
    </source>
</evidence>
<feature type="domain" description="DUF8035" evidence="2">
    <location>
        <begin position="1206"/>
        <end position="1258"/>
    </location>
</feature>
<dbReference type="PANTHER" id="PTHR42081">
    <property type="entry name" value="ZINC FINGER PROTEIN DHHC DOMAIN CONTAINING PROTEIN"/>
    <property type="match status" value="1"/>
</dbReference>
<keyword evidence="4" id="KW-1185">Reference proteome</keyword>
<feature type="compositionally biased region" description="Basic and acidic residues" evidence="1">
    <location>
        <begin position="629"/>
        <end position="762"/>
    </location>
</feature>
<feature type="compositionally biased region" description="Basic and acidic residues" evidence="1">
    <location>
        <begin position="1352"/>
        <end position="1362"/>
    </location>
</feature>
<dbReference type="Pfam" id="PF26118">
    <property type="entry name" value="DUF8035"/>
    <property type="match status" value="1"/>
</dbReference>
<feature type="compositionally biased region" description="Low complexity" evidence="1">
    <location>
        <begin position="89"/>
        <end position="103"/>
    </location>
</feature>
<proteinExistence type="predicted"/>
<comment type="caution">
    <text evidence="3">The sequence shown here is derived from an EMBL/GenBank/DDBJ whole genome shotgun (WGS) entry which is preliminary data.</text>
</comment>
<name>A0ABP0CNV3_9PEZI</name>
<dbReference type="Proteomes" id="UP001642405">
    <property type="component" value="Unassembled WGS sequence"/>
</dbReference>
<feature type="compositionally biased region" description="Basic and acidic residues" evidence="1">
    <location>
        <begin position="998"/>
        <end position="1043"/>
    </location>
</feature>
<feature type="compositionally biased region" description="Basic and acidic residues" evidence="1">
    <location>
        <begin position="1257"/>
        <end position="1305"/>
    </location>
</feature>
<feature type="compositionally biased region" description="Low complexity" evidence="1">
    <location>
        <begin position="464"/>
        <end position="481"/>
    </location>
</feature>
<feature type="compositionally biased region" description="Low complexity" evidence="1">
    <location>
        <begin position="1045"/>
        <end position="1063"/>
    </location>
</feature>
<feature type="compositionally biased region" description="Low complexity" evidence="1">
    <location>
        <begin position="1076"/>
        <end position="1095"/>
    </location>
</feature>
<feature type="region of interest" description="Disordered" evidence="1">
    <location>
        <begin position="998"/>
        <end position="1207"/>
    </location>
</feature>
<feature type="region of interest" description="Disordered" evidence="1">
    <location>
        <begin position="1"/>
        <end position="24"/>
    </location>
</feature>
<feature type="compositionally biased region" description="Basic and acidic residues" evidence="1">
    <location>
        <begin position="873"/>
        <end position="900"/>
    </location>
</feature>
<feature type="compositionally biased region" description="Polar residues" evidence="1">
    <location>
        <begin position="1374"/>
        <end position="1384"/>
    </location>
</feature>
<feature type="compositionally biased region" description="Low complexity" evidence="1">
    <location>
        <begin position="302"/>
        <end position="318"/>
    </location>
</feature>
<gene>
    <name evidence="3" type="ORF">SCUCBS95973_008536</name>
</gene>
<feature type="region of interest" description="Disordered" evidence="1">
    <location>
        <begin position="297"/>
        <end position="318"/>
    </location>
</feature>
<evidence type="ECO:0000259" key="2">
    <source>
        <dbReference type="Pfam" id="PF26118"/>
    </source>
</evidence>
<organism evidence="3 4">
    <name type="scientific">Sporothrix curviconia</name>
    <dbReference type="NCBI Taxonomy" id="1260050"/>
    <lineage>
        <taxon>Eukaryota</taxon>
        <taxon>Fungi</taxon>
        <taxon>Dikarya</taxon>
        <taxon>Ascomycota</taxon>
        <taxon>Pezizomycotina</taxon>
        <taxon>Sordariomycetes</taxon>
        <taxon>Sordariomycetidae</taxon>
        <taxon>Ophiostomatales</taxon>
        <taxon>Ophiostomataceae</taxon>
        <taxon>Sporothrix</taxon>
    </lineage>
</organism>
<feature type="compositionally biased region" description="Low complexity" evidence="1">
    <location>
        <begin position="175"/>
        <end position="199"/>
    </location>
</feature>
<feature type="region of interest" description="Disordered" evidence="1">
    <location>
        <begin position="459"/>
        <end position="518"/>
    </location>
</feature>
<feature type="region of interest" description="Disordered" evidence="1">
    <location>
        <begin position="613"/>
        <end position="986"/>
    </location>
</feature>
<evidence type="ECO:0000256" key="1">
    <source>
        <dbReference type="SAM" id="MobiDB-lite"/>
    </source>
</evidence>
<feature type="compositionally biased region" description="Basic and acidic residues" evidence="1">
    <location>
        <begin position="1173"/>
        <end position="1198"/>
    </location>
</feature>
<feature type="region of interest" description="Disordered" evidence="1">
    <location>
        <begin position="47"/>
        <end position="226"/>
    </location>
</feature>